<dbReference type="EMBL" id="CVQI01036828">
    <property type="protein sequence ID" value="CRK47693.1"/>
    <property type="molecule type" value="Genomic_DNA"/>
</dbReference>
<dbReference type="AlphaFoldDB" id="A0A0G4NMK6"/>
<dbReference type="Proteomes" id="UP000045706">
    <property type="component" value="Unassembled WGS sequence"/>
</dbReference>
<proteinExistence type="predicted"/>
<accession>A0A0G4NMK6</accession>
<reference evidence="2" key="1">
    <citation type="submission" date="2015-05" db="EMBL/GenBank/DDBJ databases">
        <authorList>
            <person name="Fogelqvist Johan"/>
        </authorList>
    </citation>
    <scope>NUCLEOTIDE SEQUENCE [LARGE SCALE GENOMIC DNA]</scope>
</reference>
<gene>
    <name evidence="1" type="ORF">BN1723_007712</name>
</gene>
<name>A0A0G4NMK6_VERLO</name>
<protein>
    <submittedName>
        <fullName evidence="1">Uncharacterized protein</fullName>
    </submittedName>
</protein>
<organism evidence="1 2">
    <name type="scientific">Verticillium longisporum</name>
    <name type="common">Verticillium dahliae var. longisporum</name>
    <dbReference type="NCBI Taxonomy" id="100787"/>
    <lineage>
        <taxon>Eukaryota</taxon>
        <taxon>Fungi</taxon>
        <taxon>Dikarya</taxon>
        <taxon>Ascomycota</taxon>
        <taxon>Pezizomycotina</taxon>
        <taxon>Sordariomycetes</taxon>
        <taxon>Hypocreomycetidae</taxon>
        <taxon>Glomerellales</taxon>
        <taxon>Plectosphaerellaceae</taxon>
        <taxon>Verticillium</taxon>
    </lineage>
</organism>
<evidence type="ECO:0000313" key="2">
    <source>
        <dbReference type="Proteomes" id="UP000045706"/>
    </source>
</evidence>
<sequence>CRLRPPPRLAASLITNAQALEISSLNLPRTTRCGTRSDSARTHQDGRYKPMVPLRRAERLLRGRRSRCRQGNSRRRTISWLRG</sequence>
<feature type="non-terminal residue" evidence="1">
    <location>
        <position position="1"/>
    </location>
</feature>
<evidence type="ECO:0000313" key="1">
    <source>
        <dbReference type="EMBL" id="CRK47693.1"/>
    </source>
</evidence>